<dbReference type="InterPro" id="IPR036880">
    <property type="entry name" value="Kunitz_BPTI_sf"/>
</dbReference>
<evidence type="ECO:0000313" key="6">
    <source>
        <dbReference type="RefSeq" id="XP_031543627.1"/>
    </source>
</evidence>
<dbReference type="Pfam" id="PF00014">
    <property type="entry name" value="Kunitz_BPTI"/>
    <property type="match status" value="1"/>
</dbReference>
<dbReference type="SMART" id="SM00131">
    <property type="entry name" value="KU"/>
    <property type="match status" value="1"/>
</dbReference>
<evidence type="ECO:0000259" key="4">
    <source>
        <dbReference type="PROSITE" id="PS51390"/>
    </source>
</evidence>
<feature type="domain" description="WAP" evidence="4">
    <location>
        <begin position="55"/>
        <end position="102"/>
    </location>
</feature>
<evidence type="ECO:0000313" key="5">
    <source>
        <dbReference type="Proteomes" id="UP001652581"/>
    </source>
</evidence>
<dbReference type="InterPro" id="IPR008197">
    <property type="entry name" value="WAP_dom"/>
</dbReference>
<keyword evidence="5" id="KW-1185">Reference proteome</keyword>
<dbReference type="AlphaFoldDB" id="A0A6J3BEF9"/>
<feature type="signal peptide" evidence="2">
    <location>
        <begin position="1"/>
        <end position="49"/>
    </location>
</feature>
<reference evidence="6" key="1">
    <citation type="submission" date="2025-08" db="UniProtKB">
        <authorList>
            <consortium name="RefSeq"/>
        </authorList>
    </citation>
    <scope>IDENTIFICATION</scope>
</reference>
<gene>
    <name evidence="6" type="primary">WFDC8</name>
</gene>
<sequence>MLFSLLQRAASATWGNWTKRRLPLHSPAFSWRNLPLLLLLSLSLEQTSASLSHRIKQKPGVCPQERLTCRAKLPDSCKTDFDCNEYMKCCSFACEKKCMDPHAEPCMLPLNQGNCKNSAERYYFDVEHQVCMSFTYGGCLGNANNFRWKEDCERACSLTVKEGQCPLFPFTTRKECSASCKSDIDCPENEKCCESTCGFVCAKAWKVKAGFCTMTPSICVRIDKPQCLQDHDCPLTMKCCSLCGMKCLEPLK</sequence>
<dbReference type="InterPro" id="IPR036645">
    <property type="entry name" value="Elafin-like_sf"/>
</dbReference>
<dbReference type="RefSeq" id="XP_031543627.1">
    <property type="nucleotide sequence ID" value="XM_031687767.2"/>
</dbReference>
<feature type="domain" description="BPTI/Kunitz inhibitor" evidence="3">
    <location>
        <begin position="106"/>
        <end position="156"/>
    </location>
</feature>
<dbReference type="PROSITE" id="PS51390">
    <property type="entry name" value="WAP"/>
    <property type="match status" value="2"/>
</dbReference>
<name>A0A6J3BEF9_VICPA</name>
<feature type="chain" id="PRO_5044643034" evidence="2">
    <location>
        <begin position="50"/>
        <end position="252"/>
    </location>
</feature>
<dbReference type="PANTHER" id="PTHR47769">
    <property type="entry name" value="WAP FOUR-DISULFIDE CORE DOMAIN PROTEIN 8"/>
    <property type="match status" value="1"/>
</dbReference>
<dbReference type="KEGG" id="vpc:102538484"/>
<dbReference type="PROSITE" id="PS00280">
    <property type="entry name" value="BPTI_KUNITZ_1"/>
    <property type="match status" value="1"/>
</dbReference>
<dbReference type="GO" id="GO:0005576">
    <property type="term" value="C:extracellular region"/>
    <property type="evidence" value="ECO:0007669"/>
    <property type="project" value="InterPro"/>
</dbReference>
<keyword evidence="1" id="KW-1015">Disulfide bond</keyword>
<dbReference type="InterPro" id="IPR020901">
    <property type="entry name" value="Prtase_inh_Kunz-CS"/>
</dbReference>
<evidence type="ECO:0000256" key="2">
    <source>
        <dbReference type="SAM" id="SignalP"/>
    </source>
</evidence>
<keyword evidence="2" id="KW-0732">Signal</keyword>
<dbReference type="GeneID" id="102538484"/>
<dbReference type="SUPFAM" id="SSF57256">
    <property type="entry name" value="Elafin-like"/>
    <property type="match status" value="3"/>
</dbReference>
<dbReference type="Gene3D" id="4.10.75.10">
    <property type="entry name" value="Elafin-like"/>
    <property type="match status" value="3"/>
</dbReference>
<dbReference type="Proteomes" id="UP001652581">
    <property type="component" value="Chromosome 19"/>
</dbReference>
<dbReference type="Gene3D" id="4.10.410.10">
    <property type="entry name" value="Pancreatic trypsin inhibitor Kunitz domain"/>
    <property type="match status" value="1"/>
</dbReference>
<dbReference type="GO" id="GO:0004867">
    <property type="term" value="F:serine-type endopeptidase inhibitor activity"/>
    <property type="evidence" value="ECO:0007669"/>
    <property type="project" value="InterPro"/>
</dbReference>
<dbReference type="PROSITE" id="PS50279">
    <property type="entry name" value="BPTI_KUNITZ_2"/>
    <property type="match status" value="1"/>
</dbReference>
<dbReference type="CDD" id="cd00109">
    <property type="entry name" value="Kunitz-type"/>
    <property type="match status" value="1"/>
</dbReference>
<accession>A0A6J3BEF9</accession>
<proteinExistence type="predicted"/>
<dbReference type="SUPFAM" id="SSF57362">
    <property type="entry name" value="BPTI-like"/>
    <property type="match status" value="1"/>
</dbReference>
<dbReference type="InterPro" id="IPR002223">
    <property type="entry name" value="Kunitz_BPTI"/>
</dbReference>
<dbReference type="CTD" id="90199"/>
<evidence type="ECO:0000259" key="3">
    <source>
        <dbReference type="PROSITE" id="PS50279"/>
    </source>
</evidence>
<feature type="domain" description="WAP" evidence="4">
    <location>
        <begin position="158"/>
        <end position="205"/>
    </location>
</feature>
<organism evidence="5 6">
    <name type="scientific">Vicugna pacos</name>
    <name type="common">Alpaca</name>
    <name type="synonym">Lama pacos</name>
    <dbReference type="NCBI Taxonomy" id="30538"/>
    <lineage>
        <taxon>Eukaryota</taxon>
        <taxon>Metazoa</taxon>
        <taxon>Chordata</taxon>
        <taxon>Craniata</taxon>
        <taxon>Vertebrata</taxon>
        <taxon>Euteleostomi</taxon>
        <taxon>Mammalia</taxon>
        <taxon>Eutheria</taxon>
        <taxon>Laurasiatheria</taxon>
        <taxon>Artiodactyla</taxon>
        <taxon>Tylopoda</taxon>
        <taxon>Camelidae</taxon>
        <taxon>Vicugna</taxon>
    </lineage>
</organism>
<evidence type="ECO:0000256" key="1">
    <source>
        <dbReference type="ARBA" id="ARBA00023157"/>
    </source>
</evidence>
<dbReference type="PRINTS" id="PR00759">
    <property type="entry name" value="BASICPTASE"/>
</dbReference>
<dbReference type="Pfam" id="PF00095">
    <property type="entry name" value="WAP"/>
    <property type="match status" value="3"/>
</dbReference>
<dbReference type="SMART" id="SM00217">
    <property type="entry name" value="WAP"/>
    <property type="match status" value="3"/>
</dbReference>
<dbReference type="PANTHER" id="PTHR47769:SF1">
    <property type="entry name" value="WAP FOUR-DISULFIDE CORE DOMAIN PROTEIN 8"/>
    <property type="match status" value="1"/>
</dbReference>
<dbReference type="PRINTS" id="PR00003">
    <property type="entry name" value="4DISULPHCORE"/>
</dbReference>
<protein>
    <submittedName>
        <fullName evidence="6">WAP four-disulfide core domain protein 8</fullName>
    </submittedName>
</protein>